<organism evidence="2">
    <name type="scientific">Microbacterium sp. LWS13-1.2</name>
    <dbReference type="NCBI Taxonomy" id="3135264"/>
    <lineage>
        <taxon>Bacteria</taxon>
        <taxon>Bacillati</taxon>
        <taxon>Actinomycetota</taxon>
        <taxon>Actinomycetes</taxon>
        <taxon>Micrococcales</taxon>
        <taxon>Microbacteriaceae</taxon>
        <taxon>Microbacterium</taxon>
    </lineage>
</organism>
<dbReference type="RefSeq" id="WP_349426216.1">
    <property type="nucleotide sequence ID" value="NZ_CP151632.1"/>
</dbReference>
<feature type="compositionally biased region" description="Polar residues" evidence="1">
    <location>
        <begin position="17"/>
        <end position="32"/>
    </location>
</feature>
<gene>
    <name evidence="2" type="ORF">MRBLWS13_003075</name>
</gene>
<evidence type="ECO:0000313" key="2">
    <source>
        <dbReference type="EMBL" id="WZO35374.1"/>
    </source>
</evidence>
<sequence length="118" mass="12597">MGSLNRLFDFAAKALDSSGSQASSGPQTSGNGRDSRAMVRDVGGAVTGEPRSAAPPAAPGSWTPPATDRAAIARYEYLLQTSDPHQVEAIHRRAVGWRRAPRSSVPADCWVRSRVPPW</sequence>
<dbReference type="EMBL" id="CP151632">
    <property type="protein sequence ID" value="WZO35374.1"/>
    <property type="molecule type" value="Genomic_DNA"/>
</dbReference>
<feature type="compositionally biased region" description="Low complexity" evidence="1">
    <location>
        <begin position="52"/>
        <end position="66"/>
    </location>
</feature>
<feature type="region of interest" description="Disordered" evidence="1">
    <location>
        <begin position="15"/>
        <end position="66"/>
    </location>
</feature>
<accession>A0AAU6SEZ7</accession>
<proteinExistence type="predicted"/>
<protein>
    <submittedName>
        <fullName evidence="2">Uncharacterized protein</fullName>
    </submittedName>
</protein>
<name>A0AAU6SEZ7_9MICO</name>
<evidence type="ECO:0000256" key="1">
    <source>
        <dbReference type="SAM" id="MobiDB-lite"/>
    </source>
</evidence>
<dbReference type="AlphaFoldDB" id="A0AAU6SEZ7"/>
<reference evidence="2" key="1">
    <citation type="submission" date="2024-04" db="EMBL/GenBank/DDBJ databases">
        <authorList>
            <person name="Roder T."/>
            <person name="Oberhansli S."/>
            <person name="Kreuzer M."/>
        </authorList>
    </citation>
    <scope>NUCLEOTIDE SEQUENCE</scope>
    <source>
        <strain evidence="2">LWS13-1.2</strain>
    </source>
</reference>